<dbReference type="InterPro" id="IPR017856">
    <property type="entry name" value="Integrase-like_N"/>
</dbReference>
<sequence length="234" mass="26243">MGRAFEVRKASMAKTAAARSKVYAKYGREIYMAAKAGVPDPEMNQVLKRVIERAKKDQVSADVIHRAIEKAKGGSEDNYIGARYEGFGPGASQLVVECLTDNVNRTVAEVKTCFNKTGGKMGSVLHMFESKSVFTFKGTEDEVLMVLLDAGVDVSDYEVDEEYITLYAEPTAYSEVRTALKNAMPDLEFEEDEIKWLPLAATELTDEKEQEQFQRLLDMLDELDDVQSVYHNIK</sequence>
<evidence type="ECO:0000313" key="8">
    <source>
        <dbReference type="EMBL" id="MCV2231571.1"/>
    </source>
</evidence>
<reference evidence="8" key="1">
    <citation type="submission" date="2022-09" db="EMBL/GenBank/DDBJ databases">
        <title>Novel Mycoplasma species identified in domestic and wild animals.</title>
        <authorList>
            <person name="Volokhov D.V."/>
            <person name="Furtak V.A."/>
            <person name="Zagorodnyaya T.A."/>
        </authorList>
    </citation>
    <scope>NUCLEOTIDE SEQUENCE</scope>
    <source>
        <strain evidence="8">Oakley</strain>
    </source>
</reference>
<name>A0ABT2Y4B8_9MOLU</name>
<dbReference type="InterPro" id="IPR002876">
    <property type="entry name" value="Transcrip_reg_TACO1-like"/>
</dbReference>
<dbReference type="Pfam" id="PF20772">
    <property type="entry name" value="TACO1_YebC_N"/>
    <property type="match status" value="1"/>
</dbReference>
<organism evidence="8 9">
    <name type="scientific">Paracholeplasma manati</name>
    <dbReference type="NCBI Taxonomy" id="591373"/>
    <lineage>
        <taxon>Bacteria</taxon>
        <taxon>Bacillati</taxon>
        <taxon>Mycoplasmatota</taxon>
        <taxon>Mollicutes</taxon>
        <taxon>Acholeplasmatales</taxon>
        <taxon>Acholeplasmataceae</taxon>
        <taxon>Paracholeplasma</taxon>
    </lineage>
</organism>
<dbReference type="SUPFAM" id="SSF75625">
    <property type="entry name" value="YebC-like"/>
    <property type="match status" value="1"/>
</dbReference>
<keyword evidence="5" id="KW-0963">Cytoplasm</keyword>
<dbReference type="RefSeq" id="WP_263607700.1">
    <property type="nucleotide sequence ID" value="NZ_JAOVQM010000001.1"/>
</dbReference>
<keyword evidence="9" id="KW-1185">Reference proteome</keyword>
<comment type="caution">
    <text evidence="8">The sequence shown here is derived from an EMBL/GenBank/DDBJ whole genome shotgun (WGS) entry which is preliminary data.</text>
</comment>
<evidence type="ECO:0000256" key="1">
    <source>
        <dbReference type="ARBA" id="ARBA00008724"/>
    </source>
</evidence>
<evidence type="ECO:0000256" key="2">
    <source>
        <dbReference type="ARBA" id="ARBA00023015"/>
    </source>
</evidence>
<dbReference type="Gene3D" id="3.30.70.980">
    <property type="match status" value="2"/>
</dbReference>
<feature type="domain" description="TACO1/YebC-like N-terminal" evidence="7">
    <location>
        <begin position="4"/>
        <end position="74"/>
    </location>
</feature>
<evidence type="ECO:0000256" key="5">
    <source>
        <dbReference type="HAMAP-Rule" id="MF_00693"/>
    </source>
</evidence>
<comment type="similarity">
    <text evidence="1 5">Belongs to the TACO1 family.</text>
</comment>
<dbReference type="PANTHER" id="PTHR12532:SF0">
    <property type="entry name" value="TRANSLATIONAL ACTIVATOR OF CYTOCHROME C OXIDASE 1"/>
    <property type="match status" value="1"/>
</dbReference>
<feature type="domain" description="TACO1/YebC-like second and third" evidence="6">
    <location>
        <begin position="82"/>
        <end position="233"/>
    </location>
</feature>
<protein>
    <recommendedName>
        <fullName evidence="5">Probable transcriptional regulatory protein N7548_01840</fullName>
    </recommendedName>
</protein>
<dbReference type="EMBL" id="JAOVQM010000001">
    <property type="protein sequence ID" value="MCV2231571.1"/>
    <property type="molecule type" value="Genomic_DNA"/>
</dbReference>
<dbReference type="Proteomes" id="UP001177160">
    <property type="component" value="Unassembled WGS sequence"/>
</dbReference>
<accession>A0ABT2Y4B8</accession>
<evidence type="ECO:0000256" key="3">
    <source>
        <dbReference type="ARBA" id="ARBA00023125"/>
    </source>
</evidence>
<dbReference type="NCBIfam" id="NF009044">
    <property type="entry name" value="PRK12378.1"/>
    <property type="match status" value="1"/>
</dbReference>
<evidence type="ECO:0000259" key="7">
    <source>
        <dbReference type="Pfam" id="PF20772"/>
    </source>
</evidence>
<dbReference type="Gene3D" id="1.10.10.200">
    <property type="match status" value="1"/>
</dbReference>
<evidence type="ECO:0000259" key="6">
    <source>
        <dbReference type="Pfam" id="PF01709"/>
    </source>
</evidence>
<dbReference type="Pfam" id="PF01709">
    <property type="entry name" value="Transcrip_reg"/>
    <property type="match status" value="1"/>
</dbReference>
<dbReference type="InterPro" id="IPR049083">
    <property type="entry name" value="TACO1_YebC_N"/>
</dbReference>
<proteinExistence type="inferred from homology"/>
<dbReference type="InterPro" id="IPR029072">
    <property type="entry name" value="YebC-like"/>
</dbReference>
<dbReference type="InterPro" id="IPR026564">
    <property type="entry name" value="Transcrip_reg_TACO1-like_dom3"/>
</dbReference>
<gene>
    <name evidence="8" type="ORF">N7548_01840</name>
</gene>
<dbReference type="InterPro" id="IPR048300">
    <property type="entry name" value="TACO1_YebC-like_2nd/3rd_dom"/>
</dbReference>
<dbReference type="HAMAP" id="MF_00693">
    <property type="entry name" value="Transcrip_reg_TACO1"/>
    <property type="match status" value="1"/>
</dbReference>
<evidence type="ECO:0000256" key="4">
    <source>
        <dbReference type="ARBA" id="ARBA00023163"/>
    </source>
</evidence>
<evidence type="ECO:0000313" key="9">
    <source>
        <dbReference type="Proteomes" id="UP001177160"/>
    </source>
</evidence>
<keyword evidence="2 5" id="KW-0805">Transcription regulation</keyword>
<comment type="subcellular location">
    <subcellularLocation>
        <location evidence="5">Cytoplasm</location>
    </subcellularLocation>
</comment>
<dbReference type="PANTHER" id="PTHR12532">
    <property type="entry name" value="TRANSLATIONAL ACTIVATOR OF CYTOCHROME C OXIDASE 1"/>
    <property type="match status" value="1"/>
</dbReference>
<dbReference type="GO" id="GO:0003677">
    <property type="term" value="F:DNA binding"/>
    <property type="evidence" value="ECO:0007669"/>
    <property type="project" value="UniProtKB-KW"/>
</dbReference>
<keyword evidence="4 5" id="KW-0804">Transcription</keyword>
<keyword evidence="3 5" id="KW-0238">DNA-binding</keyword>